<name>A0A0A0YPN2_9CAUD</name>
<dbReference type="OrthoDB" id="8504at10239"/>
<evidence type="ECO:0000313" key="4">
    <source>
        <dbReference type="Proteomes" id="UP000030329"/>
    </source>
</evidence>
<keyword evidence="1" id="KW-0167">Capsid protein</keyword>
<dbReference type="GeneID" id="24405091"/>
<dbReference type="Gene3D" id="3.30.1930.10">
    <property type="entry name" value="capsid protein of prophage domain"/>
    <property type="match status" value="1"/>
</dbReference>
<dbReference type="Pfam" id="PF03864">
    <property type="entry name" value="Phage_cap_E"/>
    <property type="match status" value="1"/>
</dbReference>
<sequence length="360" mass="40141">MAISLLQHSEKLTKKVVGTFDEMIPVRAGFSEFFPRETTPSLEIDVEVQRDNDLIAVDVQRFTEGNPGKITRLTEHKYIPPYFKQEYYFNLDAVYMNTIAQGVMNNPNINRQLGQNALKNMNKERLKIERAIRKQQAQVLQTGIVTMVNGDNINYRRKAGSIVDIDVAGVYWSDAANATPLKDIQEGLRFLRDEGNSASSAVNLIMRSEGLNALTATAQYLKEADVRRIDRVTLSMPQFSEVSGMAYHGQIGAGDFVVNLWTYNEKYTDASGNTQFYLDANKAILLPGDFQGKTVFGGLPSLSDLSIGGQMATVPTVVEAEYLLRPFANERTMQSGLELTSAPLVIPFTIDKIYTMKVLA</sequence>
<dbReference type="InterPro" id="IPR005564">
    <property type="entry name" value="Major_capsid_GpE"/>
</dbReference>
<evidence type="ECO:0000256" key="1">
    <source>
        <dbReference type="ARBA" id="ARBA00022561"/>
    </source>
</evidence>
<organism evidence="3 4">
    <name type="scientific">Flavobacterium phage FCL-2</name>
    <dbReference type="NCBI Taxonomy" id="908819"/>
    <lineage>
        <taxon>Viruses</taxon>
        <taxon>Duplodnaviria</taxon>
        <taxon>Heunggongvirae</taxon>
        <taxon>Uroviricota</taxon>
        <taxon>Caudoviricetes</taxon>
        <taxon>Ficleduovirus</taxon>
        <taxon>Ficleduovirus FCL2</taxon>
    </lineage>
</organism>
<dbReference type="Gene3D" id="3.15.30.10">
    <property type="entry name" value="putative capsid protein of prophage domain like"/>
    <property type="match status" value="1"/>
</dbReference>
<evidence type="ECO:0000256" key="2">
    <source>
        <dbReference type="ARBA" id="ARBA00023200"/>
    </source>
</evidence>
<dbReference type="RefSeq" id="YP_009140523.1">
    <property type="nucleotide sequence ID" value="NC_027125.1"/>
</dbReference>
<dbReference type="EMBL" id="KM873719">
    <property type="protein sequence ID" value="AIX11877.1"/>
    <property type="molecule type" value="Genomic_DNA"/>
</dbReference>
<keyword evidence="1" id="KW-0946">Virion</keyword>
<proteinExistence type="predicted"/>
<dbReference type="GO" id="GO:0019028">
    <property type="term" value="C:viral capsid"/>
    <property type="evidence" value="ECO:0007669"/>
    <property type="project" value="UniProtKB-KW"/>
</dbReference>
<dbReference type="Proteomes" id="UP000030329">
    <property type="component" value="Segment"/>
</dbReference>
<dbReference type="SMR" id="A0A0A0YPN2"/>
<accession>A0A0A0YPN2</accession>
<dbReference type="KEGG" id="vg:24405091"/>
<reference evidence="3 4" key="1">
    <citation type="journal article" date="2015" name="Front. Microbiol.">
        <title>The use of phage FCL-2 as an alternative to chemotherapy against columnaris disease in aquaculture.</title>
        <authorList>
            <person name="Laanto E."/>
            <person name="Bamford J.K."/>
            <person name="Ravantti J.J."/>
            <person name="Sundberg L.R."/>
        </authorList>
    </citation>
    <scope>NUCLEOTIDE SEQUENCE [LARGE SCALE GENOMIC DNA]</scope>
</reference>
<protein>
    <recommendedName>
        <fullName evidence="5">Major capsid protein</fullName>
    </recommendedName>
</protein>
<evidence type="ECO:0008006" key="5">
    <source>
        <dbReference type="Google" id="ProtNLM"/>
    </source>
</evidence>
<keyword evidence="2" id="KW-1035">Host cytoplasm</keyword>
<keyword evidence="4" id="KW-1185">Reference proteome</keyword>
<evidence type="ECO:0000313" key="3">
    <source>
        <dbReference type="EMBL" id="AIX11877.1"/>
    </source>
</evidence>